<dbReference type="NCBIfam" id="TIGR00099">
    <property type="entry name" value="Cof-subfamily"/>
    <property type="match status" value="1"/>
</dbReference>
<dbReference type="Gene3D" id="3.40.50.1000">
    <property type="entry name" value="HAD superfamily/HAD-like"/>
    <property type="match status" value="1"/>
</dbReference>
<organism evidence="1 2">
    <name type="scientific">Atopobium minutum</name>
    <dbReference type="NCBI Taxonomy" id="1381"/>
    <lineage>
        <taxon>Bacteria</taxon>
        <taxon>Bacillati</taxon>
        <taxon>Actinomycetota</taxon>
        <taxon>Coriobacteriia</taxon>
        <taxon>Coriobacteriales</taxon>
        <taxon>Atopobiaceae</taxon>
        <taxon>Atopobium</taxon>
    </lineage>
</organism>
<dbReference type="InterPro" id="IPR000150">
    <property type="entry name" value="Cof"/>
</dbReference>
<dbReference type="InterPro" id="IPR006379">
    <property type="entry name" value="HAD-SF_hydro_IIB"/>
</dbReference>
<dbReference type="Proteomes" id="UP000183687">
    <property type="component" value="Unassembled WGS sequence"/>
</dbReference>
<evidence type="ECO:0008006" key="3">
    <source>
        <dbReference type="Google" id="ProtNLM"/>
    </source>
</evidence>
<evidence type="ECO:0000313" key="2">
    <source>
        <dbReference type="Proteomes" id="UP000183687"/>
    </source>
</evidence>
<dbReference type="Gene3D" id="3.30.1240.10">
    <property type="match status" value="1"/>
</dbReference>
<sequence>MPTNPKTASNPSSPYSLMVFSDMDGTFVSDEKTIPSDNLQSLTALYEAGGCFVPCTGRPTAGLPKLLLEHPCTRYAICNNGAQILEVHPSATGLHITLLHEVNLGHERAHKLVDMLESFDVILDIFTDSHAVEAQFDSPHLHEFIPDPHTLAFAKQLRRSVAVANYHELVDASDTVARISVVFRDPHTAQLLRKLIAQDPCLVCVSSADWNIEISDASCTKGAALSWLCEHLSQEVDRTVAFGDSFNDVSMLQAAGTGIAMANSMGGIASYATTQLTWTNNEAGVGKCLSQLIERYSR</sequence>
<dbReference type="PROSITE" id="PS01229">
    <property type="entry name" value="COF_2"/>
    <property type="match status" value="1"/>
</dbReference>
<proteinExistence type="predicted"/>
<accession>A0AB38A5N9</accession>
<protein>
    <recommendedName>
        <fullName evidence="3">Cof subfamily of IIB subfamily of haloacid dehalogenase superfamily/HAD-superfamily hydrolase, subfamily IIB</fullName>
    </recommendedName>
</protein>
<dbReference type="NCBIfam" id="TIGR01484">
    <property type="entry name" value="HAD-SF-IIB"/>
    <property type="match status" value="1"/>
</dbReference>
<gene>
    <name evidence="1" type="ORF">SAMN04489746_0532</name>
</gene>
<dbReference type="GO" id="GO:0000287">
    <property type="term" value="F:magnesium ion binding"/>
    <property type="evidence" value="ECO:0007669"/>
    <property type="project" value="TreeGrafter"/>
</dbReference>
<dbReference type="PANTHER" id="PTHR10000">
    <property type="entry name" value="PHOSPHOSERINE PHOSPHATASE"/>
    <property type="match status" value="1"/>
</dbReference>
<dbReference type="GO" id="GO:0005829">
    <property type="term" value="C:cytosol"/>
    <property type="evidence" value="ECO:0007669"/>
    <property type="project" value="TreeGrafter"/>
</dbReference>
<reference evidence="1 2" key="1">
    <citation type="submission" date="2016-10" db="EMBL/GenBank/DDBJ databases">
        <authorList>
            <person name="Varghese N."/>
            <person name="Submissions S."/>
        </authorList>
    </citation>
    <scope>NUCLEOTIDE SEQUENCE [LARGE SCALE GENOMIC DNA]</scope>
    <source>
        <strain evidence="1 2">DSM 20586</strain>
    </source>
</reference>
<dbReference type="PANTHER" id="PTHR10000:SF8">
    <property type="entry name" value="HAD SUPERFAMILY HYDROLASE-LIKE, TYPE 3"/>
    <property type="match status" value="1"/>
</dbReference>
<dbReference type="EMBL" id="FNSH01000001">
    <property type="protein sequence ID" value="SEB53572.1"/>
    <property type="molecule type" value="Genomic_DNA"/>
</dbReference>
<evidence type="ECO:0000313" key="1">
    <source>
        <dbReference type="EMBL" id="SEB53572.1"/>
    </source>
</evidence>
<dbReference type="GO" id="GO:0016791">
    <property type="term" value="F:phosphatase activity"/>
    <property type="evidence" value="ECO:0007669"/>
    <property type="project" value="TreeGrafter"/>
</dbReference>
<name>A0AB38A5N9_9ACTN</name>
<comment type="caution">
    <text evidence="1">The sequence shown here is derived from an EMBL/GenBank/DDBJ whole genome shotgun (WGS) entry which is preliminary data.</text>
</comment>
<dbReference type="SUPFAM" id="SSF56784">
    <property type="entry name" value="HAD-like"/>
    <property type="match status" value="1"/>
</dbReference>
<dbReference type="InterPro" id="IPR036412">
    <property type="entry name" value="HAD-like_sf"/>
</dbReference>
<dbReference type="Pfam" id="PF08282">
    <property type="entry name" value="Hydrolase_3"/>
    <property type="match status" value="1"/>
</dbReference>
<dbReference type="AlphaFoldDB" id="A0AB38A5N9"/>
<dbReference type="InterPro" id="IPR023214">
    <property type="entry name" value="HAD_sf"/>
</dbReference>